<organism evidence="2 3">
    <name type="scientific">Tenacibaculum adriaticum</name>
    <dbReference type="NCBI Taxonomy" id="413713"/>
    <lineage>
        <taxon>Bacteria</taxon>
        <taxon>Pseudomonadati</taxon>
        <taxon>Bacteroidota</taxon>
        <taxon>Flavobacteriia</taxon>
        <taxon>Flavobacteriales</taxon>
        <taxon>Flavobacteriaceae</taxon>
        <taxon>Tenacibaculum</taxon>
    </lineage>
</organism>
<protein>
    <submittedName>
        <fullName evidence="2">Mannose-1-phosphate guanylyltransferase</fullName>
    </submittedName>
</protein>
<sequence>MKKNKIINVVLSGGSGTRLWPLSRASKPKQFLKIFDKKSLFQHTVKRNSNIVDEYMIITNSLQIVEAEEQSKDIGFSISKKIIEPIGRNTAPAIALAAFDLKGDDIMIVTPSDHMINNPNSYEKAMKRAIELAEEDYLVTFGITPTSPNTGFGYIEYENEEVLSFREKPDFKTAEEFLKKGNFSWNSGIFCFKASVFLQELEKYNVEMYLACVEAYKTIENGLIDLGAMKNIPADSIDYAVLEKSKKIKTISSNFYWTDLGTFDSIINYFEESNQVDGLSKTEDESGFNFSKKKVFSSIDNLIIVDTDDCLLVLKRNETDAVKEIYNKIKIENIELTE</sequence>
<dbReference type="Gene3D" id="3.90.550.10">
    <property type="entry name" value="Spore Coat Polysaccharide Biosynthesis Protein SpsA, Chain A"/>
    <property type="match status" value="1"/>
</dbReference>
<dbReference type="GO" id="GO:0004475">
    <property type="term" value="F:mannose-1-phosphate guanylyltransferase (GTP) activity"/>
    <property type="evidence" value="ECO:0007669"/>
    <property type="project" value="InterPro"/>
</dbReference>
<feature type="domain" description="Nucleotidyl transferase" evidence="1">
    <location>
        <begin position="8"/>
        <end position="272"/>
    </location>
</feature>
<dbReference type="SUPFAM" id="SSF159283">
    <property type="entry name" value="Guanosine diphospho-D-mannose pyrophosphorylase/mannose-6-phosphate isomerase linker domain"/>
    <property type="match status" value="1"/>
</dbReference>
<comment type="caution">
    <text evidence="2">The sequence shown here is derived from an EMBL/GenBank/DDBJ whole genome shotgun (WGS) entry which is preliminary data.</text>
</comment>
<dbReference type="InterPro" id="IPR051161">
    <property type="entry name" value="Mannose-6P_isomerase_type2"/>
</dbReference>
<keyword evidence="3" id="KW-1185">Reference proteome</keyword>
<dbReference type="EMBL" id="VNIA01000004">
    <property type="protein sequence ID" value="TYP97341.1"/>
    <property type="molecule type" value="Genomic_DNA"/>
</dbReference>
<dbReference type="SUPFAM" id="SSF53448">
    <property type="entry name" value="Nucleotide-diphospho-sugar transferases"/>
    <property type="match status" value="1"/>
</dbReference>
<dbReference type="InterPro" id="IPR049577">
    <property type="entry name" value="GMPP_N"/>
</dbReference>
<keyword evidence="2" id="KW-0548">Nucleotidyltransferase</keyword>
<evidence type="ECO:0000259" key="1">
    <source>
        <dbReference type="Pfam" id="PF00483"/>
    </source>
</evidence>
<dbReference type="Pfam" id="PF00483">
    <property type="entry name" value="NTP_transferase"/>
    <property type="match status" value="1"/>
</dbReference>
<dbReference type="GO" id="GO:0009298">
    <property type="term" value="P:GDP-mannose biosynthetic process"/>
    <property type="evidence" value="ECO:0007669"/>
    <property type="project" value="TreeGrafter"/>
</dbReference>
<dbReference type="CDD" id="cd02509">
    <property type="entry name" value="GDP-M1P_Guanylyltransferase"/>
    <property type="match status" value="1"/>
</dbReference>
<keyword evidence="2" id="KW-0808">Transferase</keyword>
<dbReference type="AlphaFoldDB" id="A0A5S5DN90"/>
<dbReference type="RefSeq" id="WP_148870697.1">
    <property type="nucleotide sequence ID" value="NZ_VNIA01000004.1"/>
</dbReference>
<dbReference type="Proteomes" id="UP000323136">
    <property type="component" value="Unassembled WGS sequence"/>
</dbReference>
<dbReference type="OrthoDB" id="9806359at2"/>
<accession>A0A5S5DN90</accession>
<evidence type="ECO:0000313" key="3">
    <source>
        <dbReference type="Proteomes" id="UP000323136"/>
    </source>
</evidence>
<evidence type="ECO:0000313" key="2">
    <source>
        <dbReference type="EMBL" id="TYP97341.1"/>
    </source>
</evidence>
<dbReference type="PANTHER" id="PTHR46390">
    <property type="entry name" value="MANNOSE-1-PHOSPHATE GUANYLYLTRANSFERASE"/>
    <property type="match status" value="1"/>
</dbReference>
<dbReference type="PANTHER" id="PTHR46390:SF1">
    <property type="entry name" value="MANNOSE-1-PHOSPHATE GUANYLYLTRANSFERASE"/>
    <property type="match status" value="1"/>
</dbReference>
<gene>
    <name evidence="2" type="ORF">C7447_10425</name>
</gene>
<dbReference type="InterPro" id="IPR029044">
    <property type="entry name" value="Nucleotide-diphossugar_trans"/>
</dbReference>
<name>A0A5S5DN90_9FLAO</name>
<proteinExistence type="predicted"/>
<dbReference type="InterPro" id="IPR005835">
    <property type="entry name" value="NTP_transferase_dom"/>
</dbReference>
<reference evidence="2 3" key="1">
    <citation type="submission" date="2019-07" db="EMBL/GenBank/DDBJ databases">
        <title>Genomic Encyclopedia of Type Strains, Phase IV (KMG-IV): sequencing the most valuable type-strain genomes for metagenomic binning, comparative biology and taxonomic classification.</title>
        <authorList>
            <person name="Goeker M."/>
        </authorList>
    </citation>
    <scope>NUCLEOTIDE SEQUENCE [LARGE SCALE GENOMIC DNA]</scope>
    <source>
        <strain evidence="2 3">DSM 18961</strain>
    </source>
</reference>